<dbReference type="FunFam" id="3.20.20.80:FF:000010">
    <property type="entry name" value="glucan endo-1,3-beta-glucosidase, basic"/>
    <property type="match status" value="1"/>
</dbReference>
<dbReference type="Gene3D" id="3.20.20.80">
    <property type="entry name" value="Glycosidases"/>
    <property type="match status" value="1"/>
</dbReference>
<keyword evidence="6" id="KW-0732">Signal</keyword>
<reference evidence="7 8" key="1">
    <citation type="submission" date="2024-06" db="EMBL/GenBank/DDBJ databases">
        <title>A chromosome level genome sequence of Diviner's sage (Salvia divinorum).</title>
        <authorList>
            <person name="Ford S.A."/>
            <person name="Ro D.-K."/>
            <person name="Ness R.W."/>
            <person name="Phillips M.A."/>
        </authorList>
    </citation>
    <scope>NUCLEOTIDE SEQUENCE [LARGE SCALE GENOMIC DNA]</scope>
    <source>
        <strain evidence="7">SAF-2024a</strain>
        <tissue evidence="7">Leaf</tissue>
    </source>
</reference>
<dbReference type="Pfam" id="PF00332">
    <property type="entry name" value="Glyco_hydro_17"/>
    <property type="match status" value="2"/>
</dbReference>
<keyword evidence="8" id="KW-1185">Reference proteome</keyword>
<evidence type="ECO:0000256" key="3">
    <source>
        <dbReference type="ARBA" id="ARBA00023295"/>
    </source>
</evidence>
<protein>
    <submittedName>
        <fullName evidence="7">Glucan endo-1,3-beta-glucosidase-like isoform X1</fullName>
    </submittedName>
</protein>
<dbReference type="SUPFAM" id="SSF51445">
    <property type="entry name" value="(Trans)glycosidases"/>
    <property type="match status" value="1"/>
</dbReference>
<feature type="region of interest" description="Disordered" evidence="5">
    <location>
        <begin position="266"/>
        <end position="294"/>
    </location>
</feature>
<dbReference type="EMBL" id="JBEAFC010000014">
    <property type="protein sequence ID" value="KAL1533702.1"/>
    <property type="molecule type" value="Genomic_DNA"/>
</dbReference>
<evidence type="ECO:0000256" key="6">
    <source>
        <dbReference type="SAM" id="SignalP"/>
    </source>
</evidence>
<evidence type="ECO:0000256" key="4">
    <source>
        <dbReference type="RuleBase" id="RU004335"/>
    </source>
</evidence>
<dbReference type="InterPro" id="IPR044965">
    <property type="entry name" value="Glyco_hydro_17_plant"/>
</dbReference>
<dbReference type="InterPro" id="IPR017853">
    <property type="entry name" value="GH"/>
</dbReference>
<keyword evidence="3" id="KW-0326">Glycosidase</keyword>
<evidence type="ECO:0000313" key="8">
    <source>
        <dbReference type="Proteomes" id="UP001567538"/>
    </source>
</evidence>
<evidence type="ECO:0000313" key="7">
    <source>
        <dbReference type="EMBL" id="KAL1533702.1"/>
    </source>
</evidence>
<accession>A0ABD1FPY1</accession>
<dbReference type="GO" id="GO:0016798">
    <property type="term" value="F:hydrolase activity, acting on glycosyl bonds"/>
    <property type="evidence" value="ECO:0007669"/>
    <property type="project" value="UniProtKB-KW"/>
</dbReference>
<comment type="similarity">
    <text evidence="1 4">Belongs to the glycosyl hydrolase 17 family.</text>
</comment>
<sequence length="376" mass="41953">MATTGNHFTLTLFLLGLLIVTSLDFTAGQVGVCFGRLGNNLPSVQRTLALYKKNNIRRMRLYDPHPPTLRALANTGIRLMLGVRDDQLRDLANCPDAATNWVRTNILQYPNVTFRYITVGNEIDPDSALAPFVLPAIQNIYRAIRTAGRTSQIKVSTSIRTDLLERSYPPQSGVFKCSVNWYIRPIIEFLRDTQTTLLVNVYPYFAYLNDPKTINLSYALLQPNSGVIAGGVYYDNLYYAILDAVDAAMERILTAVPTLFSVLSEEEKRGGSGNPGGTGSETGWPTKGGGKRKNAEDVEYTTAAGDGPIHTVENARIYNNNLMRIVKSGTPRRPGRPLETYVFAMYDENLKPGPAYERHFGIFLPNGQPKYQLRFR</sequence>
<proteinExistence type="inferred from homology"/>
<evidence type="ECO:0000256" key="5">
    <source>
        <dbReference type="SAM" id="MobiDB-lite"/>
    </source>
</evidence>
<feature type="signal peptide" evidence="6">
    <location>
        <begin position="1"/>
        <end position="22"/>
    </location>
</feature>
<keyword evidence="2" id="KW-0378">Hydrolase</keyword>
<evidence type="ECO:0000256" key="2">
    <source>
        <dbReference type="ARBA" id="ARBA00022801"/>
    </source>
</evidence>
<dbReference type="PANTHER" id="PTHR32227">
    <property type="entry name" value="GLUCAN ENDO-1,3-BETA-GLUCOSIDASE BG1-RELATED-RELATED"/>
    <property type="match status" value="1"/>
</dbReference>
<evidence type="ECO:0000256" key="1">
    <source>
        <dbReference type="ARBA" id="ARBA00008773"/>
    </source>
</evidence>
<dbReference type="Proteomes" id="UP001567538">
    <property type="component" value="Unassembled WGS sequence"/>
</dbReference>
<dbReference type="InterPro" id="IPR000490">
    <property type="entry name" value="Glyco_hydro_17"/>
</dbReference>
<organism evidence="7 8">
    <name type="scientific">Salvia divinorum</name>
    <name type="common">Maria pastora</name>
    <name type="synonym">Diviner's sage</name>
    <dbReference type="NCBI Taxonomy" id="28513"/>
    <lineage>
        <taxon>Eukaryota</taxon>
        <taxon>Viridiplantae</taxon>
        <taxon>Streptophyta</taxon>
        <taxon>Embryophyta</taxon>
        <taxon>Tracheophyta</taxon>
        <taxon>Spermatophyta</taxon>
        <taxon>Magnoliopsida</taxon>
        <taxon>eudicotyledons</taxon>
        <taxon>Gunneridae</taxon>
        <taxon>Pentapetalae</taxon>
        <taxon>asterids</taxon>
        <taxon>lamiids</taxon>
        <taxon>Lamiales</taxon>
        <taxon>Lamiaceae</taxon>
        <taxon>Nepetoideae</taxon>
        <taxon>Mentheae</taxon>
        <taxon>Salviinae</taxon>
        <taxon>Salvia</taxon>
        <taxon>Salvia subgen. Calosphace</taxon>
    </lineage>
</organism>
<feature type="chain" id="PRO_5044840902" evidence="6">
    <location>
        <begin position="23"/>
        <end position="376"/>
    </location>
</feature>
<comment type="caution">
    <text evidence="7">The sequence shown here is derived from an EMBL/GenBank/DDBJ whole genome shotgun (WGS) entry which is preliminary data.</text>
</comment>
<feature type="compositionally biased region" description="Gly residues" evidence="5">
    <location>
        <begin position="271"/>
        <end position="280"/>
    </location>
</feature>
<name>A0ABD1FPY1_SALDI</name>
<dbReference type="AlphaFoldDB" id="A0ABD1FPY1"/>
<gene>
    <name evidence="7" type="ORF">AAHA92_33553</name>
</gene>